<evidence type="ECO:0000313" key="5">
    <source>
        <dbReference type="EMBL" id="EAZ91843.1"/>
    </source>
</evidence>
<organism evidence="5 6">
    <name type="scientific">Crocosphaera chwakensis CCY0110</name>
    <dbReference type="NCBI Taxonomy" id="391612"/>
    <lineage>
        <taxon>Bacteria</taxon>
        <taxon>Bacillati</taxon>
        <taxon>Cyanobacteriota</taxon>
        <taxon>Cyanophyceae</taxon>
        <taxon>Oscillatoriophycideae</taxon>
        <taxon>Chroococcales</taxon>
        <taxon>Aphanothecaceae</taxon>
        <taxon>Crocosphaera</taxon>
        <taxon>Crocosphaera chwakensis</taxon>
    </lineage>
</organism>
<dbReference type="InterPro" id="IPR045618">
    <property type="entry name" value="DUF6444"/>
</dbReference>
<feature type="compositionally biased region" description="Basic and acidic residues" evidence="1">
    <location>
        <begin position="63"/>
        <end position="78"/>
    </location>
</feature>
<dbReference type="EMBL" id="AAXW01000011">
    <property type="protein sequence ID" value="EAZ91843.1"/>
    <property type="molecule type" value="Genomic_DNA"/>
</dbReference>
<comment type="caution">
    <text evidence="5">The sequence shown here is derived from an EMBL/GenBank/DDBJ whole genome shotgun (WGS) entry which is preliminary data.</text>
</comment>
<feature type="region of interest" description="Disordered" evidence="1">
    <location>
        <begin position="45"/>
        <end position="98"/>
    </location>
</feature>
<feature type="domain" description="DUF6444" evidence="3">
    <location>
        <begin position="32"/>
        <end position="95"/>
    </location>
</feature>
<feature type="domain" description="Transposase IS66 central" evidence="2">
    <location>
        <begin position="175"/>
        <end position="434"/>
    </location>
</feature>
<dbReference type="EMBL" id="AAXW01000016">
    <property type="protein sequence ID" value="EAZ91205.1"/>
    <property type="molecule type" value="Genomic_DNA"/>
</dbReference>
<dbReference type="InterPro" id="IPR052344">
    <property type="entry name" value="Transposase-related"/>
</dbReference>
<sequence length="483" mass="55507">MSQTEPGVQLNSDELNQLSKSGLVQIILAQQKLIEQLQKEIEKLKLSRNLDSQTSSKPPSTDLLKKSEKAKTTEDDKDKKRKPGGQPGHKGKTRKGFGRIDRIQILQPSICSHCGQTELLIEPVKVDSQQVAQLVDKPIEVVEYHRHHCRCGHCGEVTKANWSPKTVPGQDLGVKLQAFLGWLGNYGHLPYEKQQEMLWELGQIEIGMGTIVATNQRVETAINPSVEQLSKWVKVEQPPIHVDETPWPVKGVKEWLWVFTNQLFCLFRAADTRGRKELEDQLGHEYGGVLSSDDLGVYNGYTVVAQQKCLAHLRRHFQRLIKTPGQYNKTIGQTFLKLIDEAFRHYRIWQNDKNRHGYQVWARQFKDKIKIATEEWKPKAGYEAGKLLRNLRQKAEQWWYFLEHPEIPPDNNLAERSLRLAITKRKVSGGSRSMERFKQTANLLTVIQTCRRQERSVIDFFEKSLIAKVGHPNCLFPSLIPNF</sequence>
<dbReference type="OrthoDB" id="503534at2"/>
<evidence type="ECO:0000259" key="2">
    <source>
        <dbReference type="Pfam" id="PF03050"/>
    </source>
</evidence>
<dbReference type="Pfam" id="PF20042">
    <property type="entry name" value="DUF6444"/>
    <property type="match status" value="1"/>
</dbReference>
<dbReference type="Pfam" id="PF03050">
    <property type="entry name" value="DDE_Tnp_IS66"/>
    <property type="match status" value="1"/>
</dbReference>
<evidence type="ECO:0000259" key="3">
    <source>
        <dbReference type="Pfam" id="PF20042"/>
    </source>
</evidence>
<dbReference type="eggNOG" id="COG3464">
    <property type="taxonomic scope" value="Bacteria"/>
</dbReference>
<dbReference type="RefSeq" id="WP_008275162.1">
    <property type="nucleotide sequence ID" value="NZ_AAXW01000011.1"/>
</dbReference>
<feature type="compositionally biased region" description="Polar residues" evidence="1">
    <location>
        <begin position="49"/>
        <end position="59"/>
    </location>
</feature>
<dbReference type="PANTHER" id="PTHR33678:SF2">
    <property type="match status" value="1"/>
</dbReference>
<protein>
    <submittedName>
        <fullName evidence="5">Transposase IS66</fullName>
    </submittedName>
</protein>
<feature type="compositionally biased region" description="Basic residues" evidence="1">
    <location>
        <begin position="79"/>
        <end position="97"/>
    </location>
</feature>
<dbReference type="InterPro" id="IPR004291">
    <property type="entry name" value="Transposase_IS66_central"/>
</dbReference>
<accession>A3IP41</accession>
<keyword evidence="6" id="KW-1185">Reference proteome</keyword>
<name>A3IP41_9CHRO</name>
<dbReference type="NCBIfam" id="NF033517">
    <property type="entry name" value="transpos_IS66"/>
    <property type="match status" value="1"/>
</dbReference>
<evidence type="ECO:0000313" key="6">
    <source>
        <dbReference type="Proteomes" id="UP000003781"/>
    </source>
</evidence>
<dbReference type="Proteomes" id="UP000003781">
    <property type="component" value="Unassembled WGS sequence"/>
</dbReference>
<gene>
    <name evidence="5" type="ORF">CY0110_07779</name>
    <name evidence="4" type="ORF">CY0110_13097</name>
</gene>
<evidence type="ECO:0000256" key="1">
    <source>
        <dbReference type="SAM" id="MobiDB-lite"/>
    </source>
</evidence>
<dbReference type="PANTHER" id="PTHR33678">
    <property type="entry name" value="BLL1576 PROTEIN"/>
    <property type="match status" value="1"/>
</dbReference>
<proteinExistence type="predicted"/>
<evidence type="ECO:0000313" key="4">
    <source>
        <dbReference type="EMBL" id="EAZ91205.1"/>
    </source>
</evidence>
<dbReference type="AlphaFoldDB" id="A3IP41"/>
<reference evidence="5 6" key="1">
    <citation type="submission" date="2007-03" db="EMBL/GenBank/DDBJ databases">
        <authorList>
            <person name="Stal L."/>
            <person name="Ferriera S."/>
            <person name="Johnson J."/>
            <person name="Kravitz S."/>
            <person name="Beeson K."/>
            <person name="Sutton G."/>
            <person name="Rogers Y.-H."/>
            <person name="Friedman R."/>
            <person name="Frazier M."/>
            <person name="Venter J.C."/>
        </authorList>
    </citation>
    <scope>NUCLEOTIDE SEQUENCE [LARGE SCALE GENOMIC DNA]</scope>
    <source>
        <strain evidence="5 6">CCY0110</strain>
    </source>
</reference>